<dbReference type="InterPro" id="IPR011701">
    <property type="entry name" value="MFS"/>
</dbReference>
<feature type="transmembrane region" description="Helical" evidence="5">
    <location>
        <begin position="88"/>
        <end position="107"/>
    </location>
</feature>
<comment type="subcellular location">
    <subcellularLocation>
        <location evidence="1">Membrane</location>
        <topology evidence="1">Multi-pass membrane protein</topology>
    </subcellularLocation>
</comment>
<keyword evidence="8" id="KW-1185">Reference proteome</keyword>
<dbReference type="GO" id="GO:0005886">
    <property type="term" value="C:plasma membrane"/>
    <property type="evidence" value="ECO:0007669"/>
    <property type="project" value="TreeGrafter"/>
</dbReference>
<dbReference type="SUPFAM" id="SSF103473">
    <property type="entry name" value="MFS general substrate transporter"/>
    <property type="match status" value="1"/>
</dbReference>
<keyword evidence="4 5" id="KW-0472">Membrane</keyword>
<protein>
    <submittedName>
        <fullName evidence="7">Major facilitator transporter</fullName>
    </submittedName>
</protein>
<dbReference type="InterPro" id="IPR036259">
    <property type="entry name" value="MFS_trans_sf"/>
</dbReference>
<gene>
    <name evidence="7" type="ORF">AWB68_03148</name>
</gene>
<dbReference type="CDD" id="cd17365">
    <property type="entry name" value="MFS_PcaK_like"/>
    <property type="match status" value="1"/>
</dbReference>
<evidence type="ECO:0000256" key="4">
    <source>
        <dbReference type="ARBA" id="ARBA00023136"/>
    </source>
</evidence>
<feature type="transmembrane region" description="Helical" evidence="5">
    <location>
        <begin position="256"/>
        <end position="277"/>
    </location>
</feature>
<organism evidence="7 8">
    <name type="scientific">Caballeronia choica</name>
    <dbReference type="NCBI Taxonomy" id="326476"/>
    <lineage>
        <taxon>Bacteria</taxon>
        <taxon>Pseudomonadati</taxon>
        <taxon>Pseudomonadota</taxon>
        <taxon>Betaproteobacteria</taxon>
        <taxon>Burkholderiales</taxon>
        <taxon>Burkholderiaceae</taxon>
        <taxon>Caballeronia</taxon>
    </lineage>
</organism>
<proteinExistence type="predicted"/>
<dbReference type="InterPro" id="IPR020846">
    <property type="entry name" value="MFS_dom"/>
</dbReference>
<dbReference type="OrthoDB" id="7066727at2"/>
<feature type="transmembrane region" description="Helical" evidence="5">
    <location>
        <begin position="171"/>
        <end position="192"/>
    </location>
</feature>
<feature type="transmembrane region" description="Helical" evidence="5">
    <location>
        <begin position="319"/>
        <end position="338"/>
    </location>
</feature>
<feature type="transmembrane region" description="Helical" evidence="5">
    <location>
        <begin position="344"/>
        <end position="365"/>
    </location>
</feature>
<evidence type="ECO:0000256" key="5">
    <source>
        <dbReference type="SAM" id="Phobius"/>
    </source>
</evidence>
<feature type="transmembrane region" description="Helical" evidence="5">
    <location>
        <begin position="53"/>
        <end position="76"/>
    </location>
</feature>
<accession>A0A158IY78</accession>
<comment type="caution">
    <text evidence="7">The sequence shown here is derived from an EMBL/GenBank/DDBJ whole genome shotgun (WGS) entry which is preliminary data.</text>
</comment>
<feature type="transmembrane region" description="Helical" evidence="5">
    <location>
        <begin position="146"/>
        <end position="165"/>
    </location>
</feature>
<dbReference type="GO" id="GO:0046943">
    <property type="term" value="F:carboxylic acid transmembrane transporter activity"/>
    <property type="evidence" value="ECO:0007669"/>
    <property type="project" value="TreeGrafter"/>
</dbReference>
<evidence type="ECO:0000256" key="1">
    <source>
        <dbReference type="ARBA" id="ARBA00004141"/>
    </source>
</evidence>
<feature type="transmembrane region" description="Helical" evidence="5">
    <location>
        <begin position="289"/>
        <end position="312"/>
    </location>
</feature>
<sequence length="451" mass="47865">MDRINVQEQVDAARFNRFHLVVFFWTSLVVVLDGYDLAVPGVALPAIMANMKVTAAIAGFMASSALFGMAFGAIFLGVMSDRIGRRKVFAISIFLFSAFTMAAGFTTDPVAFSAMRFLAGVGIGGALPNAVAHMSEYAPRKSRGRIVGLMMCGYTIGSVLAALIGKQCIEAYGWRSVFMVAGVPLLIVPFVLARMPESLAYLVKSGKQDELRKVLRRVLPEQAFATDAVFVGQAQDRHARTPLGQLFADGRGMSTVLIWVAFFMGLFMLYAMSTWLVTLLTRSGHTLGAALTFLLVYNAGVIVGTIIGAWVGDRFSLKWVLAFFYVMGAVSLATLGYAPNQTALFVLIAVVGASVVGTQNLCYAYTGQFYPLASRSAGLGAAAGVGRVGAIVAPLLLGALVSQNLPPTTCFMAIAVASAIGALAIAGVNHRRCASANSGNGNLQHMEVQHD</sequence>
<evidence type="ECO:0000313" key="7">
    <source>
        <dbReference type="EMBL" id="SAL61079.1"/>
    </source>
</evidence>
<feature type="transmembrane region" description="Helical" evidence="5">
    <location>
        <begin position="20"/>
        <end position="47"/>
    </location>
</feature>
<evidence type="ECO:0000259" key="6">
    <source>
        <dbReference type="PROSITE" id="PS50850"/>
    </source>
</evidence>
<feature type="transmembrane region" description="Helical" evidence="5">
    <location>
        <begin position="113"/>
        <end position="134"/>
    </location>
</feature>
<reference evidence="7" key="1">
    <citation type="submission" date="2016-01" db="EMBL/GenBank/DDBJ databases">
        <authorList>
            <person name="Peeters C."/>
        </authorList>
    </citation>
    <scope>NUCLEOTIDE SEQUENCE [LARGE SCALE GENOMIC DNA]</scope>
    <source>
        <strain evidence="7">LMG 22940</strain>
    </source>
</reference>
<keyword evidence="3 5" id="KW-1133">Transmembrane helix</keyword>
<evidence type="ECO:0000256" key="2">
    <source>
        <dbReference type="ARBA" id="ARBA00022692"/>
    </source>
</evidence>
<dbReference type="Proteomes" id="UP000054770">
    <property type="component" value="Unassembled WGS sequence"/>
</dbReference>
<dbReference type="RefSeq" id="WP_087645264.1">
    <property type="nucleotide sequence ID" value="NZ_FCON02000030.1"/>
</dbReference>
<dbReference type="PANTHER" id="PTHR23508">
    <property type="entry name" value="CARBOXYLIC ACID TRANSPORTER PROTEIN HOMOLOG"/>
    <property type="match status" value="1"/>
</dbReference>
<dbReference type="Pfam" id="PF07690">
    <property type="entry name" value="MFS_1"/>
    <property type="match status" value="1"/>
</dbReference>
<dbReference type="PROSITE" id="PS00216">
    <property type="entry name" value="SUGAR_TRANSPORT_1"/>
    <property type="match status" value="1"/>
</dbReference>
<feature type="transmembrane region" description="Helical" evidence="5">
    <location>
        <begin position="377"/>
        <end position="399"/>
    </location>
</feature>
<dbReference type="AlphaFoldDB" id="A0A158IY78"/>
<dbReference type="EMBL" id="FCON02000030">
    <property type="protein sequence ID" value="SAL61079.1"/>
    <property type="molecule type" value="Genomic_DNA"/>
</dbReference>
<keyword evidence="2 5" id="KW-0812">Transmembrane</keyword>
<dbReference type="Gene3D" id="1.20.1250.20">
    <property type="entry name" value="MFS general substrate transporter like domains"/>
    <property type="match status" value="1"/>
</dbReference>
<evidence type="ECO:0000313" key="8">
    <source>
        <dbReference type="Proteomes" id="UP000054770"/>
    </source>
</evidence>
<feature type="transmembrane region" description="Helical" evidence="5">
    <location>
        <begin position="405"/>
        <end position="428"/>
    </location>
</feature>
<name>A0A158IY78_9BURK</name>
<feature type="domain" description="Major facilitator superfamily (MFS) profile" evidence="6">
    <location>
        <begin position="22"/>
        <end position="433"/>
    </location>
</feature>
<dbReference type="PROSITE" id="PS50850">
    <property type="entry name" value="MFS"/>
    <property type="match status" value="1"/>
</dbReference>
<evidence type="ECO:0000256" key="3">
    <source>
        <dbReference type="ARBA" id="ARBA00022989"/>
    </source>
</evidence>
<dbReference type="InterPro" id="IPR005829">
    <property type="entry name" value="Sugar_transporter_CS"/>
</dbReference>
<dbReference type="PANTHER" id="PTHR23508:SF10">
    <property type="entry name" value="CARBOXYLIC ACID TRANSPORTER PROTEIN HOMOLOG"/>
    <property type="match status" value="1"/>
</dbReference>